<protein>
    <submittedName>
        <fullName evidence="1">Uncharacterized protein</fullName>
    </submittedName>
</protein>
<dbReference type="EMBL" id="JAPNKE010000002">
    <property type="protein sequence ID" value="MCY1008141.1"/>
    <property type="molecule type" value="Genomic_DNA"/>
</dbReference>
<proteinExistence type="predicted"/>
<evidence type="ECO:0000313" key="2">
    <source>
        <dbReference type="Proteomes" id="UP001150924"/>
    </source>
</evidence>
<accession>A0A9X3IY52</accession>
<keyword evidence="2" id="KW-1185">Reference proteome</keyword>
<evidence type="ECO:0000313" key="1">
    <source>
        <dbReference type="EMBL" id="MCY1008141.1"/>
    </source>
</evidence>
<comment type="caution">
    <text evidence="1">The sequence shown here is derived from an EMBL/GenBank/DDBJ whole genome shotgun (WGS) entry which is preliminary data.</text>
</comment>
<name>A0A9X3IY52_9BACT</name>
<gene>
    <name evidence="1" type="ORF">OV079_21795</name>
</gene>
<sequence>MSSSDSGSWNHDGARSSRSWASSACMAWSACQSASDEKAAYWRRVSSASLPSSK</sequence>
<dbReference type="AlphaFoldDB" id="A0A9X3IY52"/>
<dbReference type="Proteomes" id="UP001150924">
    <property type="component" value="Unassembled WGS sequence"/>
</dbReference>
<reference evidence="1" key="1">
    <citation type="submission" date="2022-11" db="EMBL/GenBank/DDBJ databases">
        <title>Minimal conservation of predation-associated metabolite biosynthetic gene clusters underscores biosynthetic potential of Myxococcota including descriptions for ten novel species: Archangium lansinium sp. nov., Myxococcus landrumus sp. nov., Nannocystis bai.</title>
        <authorList>
            <person name="Ahearne A."/>
            <person name="Stevens C."/>
            <person name="Phillips K."/>
        </authorList>
    </citation>
    <scope>NUCLEOTIDE SEQUENCE</scope>
    <source>
        <strain evidence="1">Na p29</strain>
    </source>
</reference>
<organism evidence="1 2">
    <name type="scientific">Nannocystis pusilla</name>
    <dbReference type="NCBI Taxonomy" id="889268"/>
    <lineage>
        <taxon>Bacteria</taxon>
        <taxon>Pseudomonadati</taxon>
        <taxon>Myxococcota</taxon>
        <taxon>Polyangia</taxon>
        <taxon>Nannocystales</taxon>
        <taxon>Nannocystaceae</taxon>
        <taxon>Nannocystis</taxon>
    </lineage>
</organism>